<protein>
    <submittedName>
        <fullName evidence="1">SFRICE_003597</fullName>
    </submittedName>
</protein>
<organism evidence="1">
    <name type="scientific">Spodoptera frugiperda</name>
    <name type="common">Fall armyworm</name>
    <dbReference type="NCBI Taxonomy" id="7108"/>
    <lineage>
        <taxon>Eukaryota</taxon>
        <taxon>Metazoa</taxon>
        <taxon>Ecdysozoa</taxon>
        <taxon>Arthropoda</taxon>
        <taxon>Hexapoda</taxon>
        <taxon>Insecta</taxon>
        <taxon>Pterygota</taxon>
        <taxon>Neoptera</taxon>
        <taxon>Endopterygota</taxon>
        <taxon>Lepidoptera</taxon>
        <taxon>Glossata</taxon>
        <taxon>Ditrysia</taxon>
        <taxon>Noctuoidea</taxon>
        <taxon>Noctuidae</taxon>
        <taxon>Amphipyrinae</taxon>
        <taxon>Spodoptera</taxon>
    </lineage>
</organism>
<dbReference type="EMBL" id="ODYU01001108">
    <property type="protein sequence ID" value="SOQ36865.1"/>
    <property type="molecule type" value="Genomic_DNA"/>
</dbReference>
<reference evidence="1" key="1">
    <citation type="submission" date="2016-07" db="EMBL/GenBank/DDBJ databases">
        <authorList>
            <person name="Bretaudeau A."/>
        </authorList>
    </citation>
    <scope>NUCLEOTIDE SEQUENCE</scope>
    <source>
        <strain evidence="1">Rice</strain>
        <tissue evidence="1">Whole body</tissue>
    </source>
</reference>
<evidence type="ECO:0000313" key="1">
    <source>
        <dbReference type="EMBL" id="SOQ36865.1"/>
    </source>
</evidence>
<gene>
    <name evidence="1" type="ORF">SFRICE_003597</name>
</gene>
<dbReference type="AlphaFoldDB" id="A0A2H1V7N8"/>
<proteinExistence type="predicted"/>
<name>A0A2H1V7N8_SPOFR</name>
<sequence>MTTSILKLTGHKYIKIMDLPLIIIILSAYSRNCLTRNSNIVAARQSPRCVSRNAAHEYEPLAWLETSRVPCQTIQEMPEFITSINGNEKGTNLVIKSLPYLCPQHPFSKTTPKFYQLGITWFLNTKNLKSEDVGYLSEDIVSIQTEILKKCISGISTLNSLRVCRRRVRVARRLTRIRPERRILRSSKRARTPQMGPSRADYLFYKGKSSNDASRSMLVFVVYSLEHMAGKRADVSPDGKQENQSTVAMQLAAVQRVAGLIPARSNSLCDPQIGVSGLVVIGVKSTLMAFWGLEFWGIGDWEDWDGGYWASSNLTHTTKHNASVVTRRLSVRPWYHSGRAGPFVPKHGSFTLKNYESSYGVQR</sequence>
<accession>A0A2H1V7N8</accession>